<evidence type="ECO:0000313" key="3">
    <source>
        <dbReference type="EMBL" id="TFV48714.1"/>
    </source>
</evidence>
<feature type="compositionally biased region" description="Low complexity" evidence="1">
    <location>
        <begin position="118"/>
        <end position="134"/>
    </location>
</feature>
<sequence length="147" mass="15842">MSVSFLSRCRPVRALLPLFALCAALAGCAGVSDTISPAFVDPARYDLWDCKQLAPERKNVVKRTEDLERLMAKAETGTGGVVVAELAYRNDYLAARGQQKLIEETWRRNRCRESDMEAAAPPAQPTVAPAPAAATKPSRPKSGGAVN</sequence>
<dbReference type="AlphaFoldDB" id="A0A4Y9M0M2"/>
<keyword evidence="2" id="KW-0732">Signal</keyword>
<protein>
    <submittedName>
        <fullName evidence="3">Twin-arginine translocation pathway signal</fullName>
    </submittedName>
</protein>
<dbReference type="RefSeq" id="WP_135174255.1">
    <property type="nucleotide sequence ID" value="NZ_JBIYER010000001.1"/>
</dbReference>
<feature type="chain" id="PRO_5021212637" evidence="2">
    <location>
        <begin position="30"/>
        <end position="147"/>
    </location>
</feature>
<proteinExistence type="predicted"/>
<evidence type="ECO:0000256" key="1">
    <source>
        <dbReference type="SAM" id="MobiDB-lite"/>
    </source>
</evidence>
<accession>A0A4Y9M0M2</accession>
<comment type="caution">
    <text evidence="3">The sequence shown here is derived from an EMBL/GenBank/DDBJ whole genome shotgun (WGS) entry which is preliminary data.</text>
</comment>
<dbReference type="OrthoDB" id="8255563at2"/>
<reference evidence="3 4" key="1">
    <citation type="submission" date="2019-03" db="EMBL/GenBank/DDBJ databases">
        <title>Bradyrhizobium diversity isolated from nodules of Chamaecrista fasciculata.</title>
        <authorList>
            <person name="Klepa M.S."/>
            <person name="Urquiaga M.O."/>
            <person name="Hungria M."/>
            <person name="Delamuta J.R."/>
        </authorList>
    </citation>
    <scope>NUCLEOTIDE SEQUENCE [LARGE SCALE GENOMIC DNA]</scope>
    <source>
        <strain evidence="3 4">CNPSo 3448</strain>
    </source>
</reference>
<evidence type="ECO:0000256" key="2">
    <source>
        <dbReference type="SAM" id="SignalP"/>
    </source>
</evidence>
<dbReference type="Proteomes" id="UP000297966">
    <property type="component" value="Unassembled WGS sequence"/>
</dbReference>
<keyword evidence="4" id="KW-1185">Reference proteome</keyword>
<dbReference type="EMBL" id="SPQT01000004">
    <property type="protein sequence ID" value="TFV48714.1"/>
    <property type="molecule type" value="Genomic_DNA"/>
</dbReference>
<feature type="signal peptide" evidence="2">
    <location>
        <begin position="1"/>
        <end position="29"/>
    </location>
</feature>
<name>A0A4Y9M0M2_9BRAD</name>
<gene>
    <name evidence="3" type="ORF">E4K65_11500</name>
</gene>
<organism evidence="3 4">
    <name type="scientific">Bradyrhizobium niftali</name>
    <dbReference type="NCBI Taxonomy" id="2560055"/>
    <lineage>
        <taxon>Bacteria</taxon>
        <taxon>Pseudomonadati</taxon>
        <taxon>Pseudomonadota</taxon>
        <taxon>Alphaproteobacteria</taxon>
        <taxon>Hyphomicrobiales</taxon>
        <taxon>Nitrobacteraceae</taxon>
        <taxon>Bradyrhizobium</taxon>
    </lineage>
</organism>
<feature type="region of interest" description="Disordered" evidence="1">
    <location>
        <begin position="112"/>
        <end position="147"/>
    </location>
</feature>
<evidence type="ECO:0000313" key="4">
    <source>
        <dbReference type="Proteomes" id="UP000297966"/>
    </source>
</evidence>